<feature type="region of interest" description="Disordered" evidence="1">
    <location>
        <begin position="489"/>
        <end position="510"/>
    </location>
</feature>
<feature type="region of interest" description="Disordered" evidence="1">
    <location>
        <begin position="527"/>
        <end position="917"/>
    </location>
</feature>
<dbReference type="InterPro" id="IPR052039">
    <property type="entry name" value="Caspase-related_regulators"/>
</dbReference>
<dbReference type="GO" id="GO:0006508">
    <property type="term" value="P:proteolysis"/>
    <property type="evidence" value="ECO:0007669"/>
    <property type="project" value="InterPro"/>
</dbReference>
<dbReference type="GO" id="GO:0004197">
    <property type="term" value="F:cysteine-type endopeptidase activity"/>
    <property type="evidence" value="ECO:0007669"/>
    <property type="project" value="InterPro"/>
</dbReference>
<feature type="compositionally biased region" description="Low complexity" evidence="1">
    <location>
        <begin position="500"/>
        <end position="510"/>
    </location>
</feature>
<evidence type="ECO:0000259" key="2">
    <source>
        <dbReference type="PROSITE" id="PS50208"/>
    </source>
</evidence>
<feature type="compositionally biased region" description="Polar residues" evidence="1">
    <location>
        <begin position="558"/>
        <end position="577"/>
    </location>
</feature>
<protein>
    <submittedName>
        <fullName evidence="3">Peptidase C14 caspase catalytic subunit p20</fullName>
    </submittedName>
</protein>
<dbReference type="OrthoDB" id="9816009at2"/>
<dbReference type="Pfam" id="PF00656">
    <property type="entry name" value="Peptidase_C14"/>
    <property type="match status" value="1"/>
</dbReference>
<organism evidence="3 4">
    <name type="scientific">Mesorhizobium tamadayense</name>
    <dbReference type="NCBI Taxonomy" id="425306"/>
    <lineage>
        <taxon>Bacteria</taxon>
        <taxon>Pseudomonadati</taxon>
        <taxon>Pseudomonadota</taxon>
        <taxon>Alphaproteobacteria</taxon>
        <taxon>Hyphomicrobiales</taxon>
        <taxon>Phyllobacteriaceae</taxon>
        <taxon>Mesorhizobium</taxon>
    </lineage>
</organism>
<feature type="compositionally biased region" description="Basic and acidic residues" evidence="1">
    <location>
        <begin position="823"/>
        <end position="839"/>
    </location>
</feature>
<dbReference type="EMBL" id="RQXT01000005">
    <property type="protein sequence ID" value="RRI05449.1"/>
    <property type="molecule type" value="Genomic_DNA"/>
</dbReference>
<feature type="compositionally biased region" description="Polar residues" evidence="1">
    <location>
        <begin position="649"/>
        <end position="658"/>
    </location>
</feature>
<dbReference type="InterPro" id="IPR011600">
    <property type="entry name" value="Pept_C14_caspase"/>
</dbReference>
<gene>
    <name evidence="3" type="ORF">EH240_06075</name>
</gene>
<dbReference type="SUPFAM" id="SSF52129">
    <property type="entry name" value="Caspase-like"/>
    <property type="match status" value="1"/>
</dbReference>
<name>A0A3P3G5W9_9HYPH</name>
<evidence type="ECO:0000313" key="4">
    <source>
        <dbReference type="Proteomes" id="UP000273786"/>
    </source>
</evidence>
<feature type="compositionally biased region" description="Basic and acidic residues" evidence="1">
    <location>
        <begin position="744"/>
        <end position="753"/>
    </location>
</feature>
<dbReference type="InterPro" id="IPR001309">
    <property type="entry name" value="Pept_C14_p20"/>
</dbReference>
<sequence length="917" mass="101092">MRTLQKFLGLVVVLIFFAVSAATGALAQGEKRLAFVIGNGAYKTAELATAANDAGLIAQTLQAAGFDVVGARDVDQDSLRGAFRDFMSKVSAAGPDAVVFVYLAGHGVQFEGENYFLPVDAQIANPNDVPLQAMRISDITRPLSGLPTKVNIVVLDAARQNPFPKWKEPLAGGLALVDPDPNMLIAFNAAPGTVAPEDKGPYGAYAKALAEMMREGGLSLQDVFDRTRLRVSEVTQGGELPWSASKITAPFVFFERSAEAPPPKVSAAETRAARTRPIRDFDAHDAYVAALERDTMRGYEDFLDAYPHDAMAKRVRAIIAARREAITWRETWMTDTPEAYWSYLERYPHGPHAWDARRRLEHFDAELEPPESFTVIVYDVPPPPPEEIIYVERPVIFFDDFDFAPPPPITVIFLPPPPRDFVVLEPPPPPVDVFVLPTPVFVPIPVFINPPRHIVPPPNDIIFNNIHNTTVINNINTTIKNETINQAAQPGAGVQGGRTTGRQTTGGAVGARADALAARVALPPPLQKKAAMSRQITNQQQGGQKQGGLPPKPGQRVIQGQQPGTAIPQSETRSATGKLSRDHALPGANGKRLPLVNGKPALDGRNLPSDQNLPSDKSRKRLSERGAAGGNNQQATGNAGAAVTGQGNEQTGAGNAQGKNRKLRKLPTVNGMPAENQPGAREKFRKNNPNAFSDESSGRPRKLTRKDLSAGRSVFESGDQGSTATKKGRKFRKLPTVNGMPAENRPRVEERFRNNNPDVFSERNKGRARKLMRRDLSSGQSIVEPGDQGSANRSDRGRKFRRLQNEEGSAGGEVNVQRNFKVNRPDENAQRRFRQERPSEQVLRPQRQEPNENAQRQFRRERPNEQVLRPQRLERRPEFREQPRPQMQERRLPQQQPQEFKKKKPSCGQEGEPSCNQ</sequence>
<feature type="compositionally biased region" description="Low complexity" evidence="1">
    <location>
        <begin position="539"/>
        <end position="549"/>
    </location>
</feature>
<dbReference type="Gene3D" id="3.40.50.1460">
    <property type="match status" value="1"/>
</dbReference>
<accession>A0A3P3G5W9</accession>
<dbReference type="InterPro" id="IPR029030">
    <property type="entry name" value="Caspase-like_dom_sf"/>
</dbReference>
<dbReference type="AlphaFoldDB" id="A0A3P3G5W9"/>
<keyword evidence="4" id="KW-1185">Reference proteome</keyword>
<reference evidence="3 4" key="1">
    <citation type="submission" date="2018-11" db="EMBL/GenBank/DDBJ databases">
        <title>the genome of Mesorhizobium tamadayense DSM 28320.</title>
        <authorList>
            <person name="Gao J."/>
        </authorList>
    </citation>
    <scope>NUCLEOTIDE SEQUENCE [LARGE SCALE GENOMIC DNA]</scope>
    <source>
        <strain evidence="3 4">DSM 28320</strain>
    </source>
</reference>
<evidence type="ECO:0000313" key="3">
    <source>
        <dbReference type="EMBL" id="RRI05449.1"/>
    </source>
</evidence>
<dbReference type="RefSeq" id="WP_124996508.1">
    <property type="nucleotide sequence ID" value="NZ_RQXT01000005.1"/>
</dbReference>
<feature type="domain" description="Caspase family p20" evidence="2">
    <location>
        <begin position="30"/>
        <end position="109"/>
    </location>
</feature>
<dbReference type="PANTHER" id="PTHR22576">
    <property type="entry name" value="MUCOSA ASSOCIATED LYMPHOID TISSUE LYMPHOMA TRANSLOCATION PROTEIN 1/PARACASPASE"/>
    <property type="match status" value="1"/>
</dbReference>
<dbReference type="Proteomes" id="UP000273786">
    <property type="component" value="Unassembled WGS sequence"/>
</dbReference>
<evidence type="ECO:0000256" key="1">
    <source>
        <dbReference type="SAM" id="MobiDB-lite"/>
    </source>
</evidence>
<feature type="compositionally biased region" description="Low complexity" evidence="1">
    <location>
        <begin position="630"/>
        <end position="648"/>
    </location>
</feature>
<dbReference type="PANTHER" id="PTHR22576:SF37">
    <property type="entry name" value="MUCOSA-ASSOCIATED LYMPHOID TISSUE LYMPHOMA TRANSLOCATION PROTEIN 1"/>
    <property type="match status" value="1"/>
</dbReference>
<comment type="caution">
    <text evidence="3">The sequence shown here is derived from an EMBL/GenBank/DDBJ whole genome shotgun (WGS) entry which is preliminary data.</text>
</comment>
<feature type="compositionally biased region" description="Basic and acidic residues" evidence="1">
    <location>
        <begin position="871"/>
        <end position="892"/>
    </location>
</feature>
<proteinExistence type="predicted"/>
<dbReference type="PROSITE" id="PS50208">
    <property type="entry name" value="CASPASE_P20"/>
    <property type="match status" value="1"/>
</dbReference>